<comment type="catalytic activity">
    <reaction evidence="10">
        <text>N-terminal L-methionyl-L-tyrosyl-[protein] + acetyl-CoA = N-terminal N(alpha)-acetyl-L-methionyl-L-tyrosyl-[protein] + CoA + H(+)</text>
        <dbReference type="Rhea" id="RHEA:50532"/>
        <dbReference type="Rhea" id="RHEA-COMP:12717"/>
        <dbReference type="Rhea" id="RHEA-COMP:12718"/>
        <dbReference type="ChEBI" id="CHEBI:15378"/>
        <dbReference type="ChEBI" id="CHEBI:57287"/>
        <dbReference type="ChEBI" id="CHEBI:57288"/>
        <dbReference type="ChEBI" id="CHEBI:133384"/>
        <dbReference type="ChEBI" id="CHEBI:133385"/>
        <dbReference type="EC" id="2.3.1.256"/>
    </reaction>
</comment>
<evidence type="ECO:0000256" key="14">
    <source>
        <dbReference type="ARBA" id="ARBA00076746"/>
    </source>
</evidence>
<evidence type="ECO:0000256" key="11">
    <source>
        <dbReference type="ARBA" id="ARBA00052362"/>
    </source>
</evidence>
<evidence type="ECO:0000256" key="15">
    <source>
        <dbReference type="ARBA" id="ARBA00078622"/>
    </source>
</evidence>
<evidence type="ECO:0000259" key="17">
    <source>
        <dbReference type="PROSITE" id="PS51186"/>
    </source>
</evidence>
<dbReference type="InterPro" id="IPR000182">
    <property type="entry name" value="GNAT_dom"/>
</dbReference>
<comment type="catalytic activity">
    <reaction evidence="12">
        <text>N-terminal L-methionyl-L-tryptophyl-[protein] + acetyl-CoA = N-terminal N(alpha)-acetyl-L-methionyl-L-tryptophyl-[protein] + CoA + H(+)</text>
        <dbReference type="Rhea" id="RHEA:50560"/>
        <dbReference type="Rhea" id="RHEA-COMP:12724"/>
        <dbReference type="Rhea" id="RHEA-COMP:12725"/>
        <dbReference type="ChEBI" id="CHEBI:15378"/>
        <dbReference type="ChEBI" id="CHEBI:57287"/>
        <dbReference type="ChEBI" id="CHEBI:57288"/>
        <dbReference type="ChEBI" id="CHEBI:133386"/>
        <dbReference type="ChEBI" id="CHEBI:133387"/>
        <dbReference type="EC" id="2.3.1.256"/>
    </reaction>
</comment>
<proteinExistence type="inferred from homology"/>
<keyword evidence="4" id="KW-0808">Transferase</keyword>
<dbReference type="OrthoDB" id="249099at2759"/>
<evidence type="ECO:0000256" key="13">
    <source>
        <dbReference type="ARBA" id="ARBA00066994"/>
    </source>
</evidence>
<dbReference type="GO" id="GO:0120518">
    <property type="term" value="F:protein N-terminal-methionine acetyltransferase activity"/>
    <property type="evidence" value="ECO:0007669"/>
    <property type="project" value="UniProtKB-EC"/>
</dbReference>
<dbReference type="GO" id="GO:0031417">
    <property type="term" value="C:NatC complex"/>
    <property type="evidence" value="ECO:0007669"/>
    <property type="project" value="TreeGrafter"/>
</dbReference>
<keyword evidence="19" id="KW-1185">Reference proteome</keyword>
<evidence type="ECO:0000256" key="8">
    <source>
        <dbReference type="ARBA" id="ARBA00050754"/>
    </source>
</evidence>
<comment type="catalytic activity">
    <reaction evidence="11">
        <text>N-terminal L-methionyl-L-phenylalanyl-[protein] + acetyl-CoA = N-terminal N(alpha)-acetyl-L-methionyl-L-phenylalanyl-[protein] + CoA + H(+)</text>
        <dbReference type="Rhea" id="RHEA:50528"/>
        <dbReference type="Rhea" id="RHEA-COMP:12715"/>
        <dbReference type="Rhea" id="RHEA-COMP:12716"/>
        <dbReference type="ChEBI" id="CHEBI:15378"/>
        <dbReference type="ChEBI" id="CHEBI:57287"/>
        <dbReference type="ChEBI" id="CHEBI:57288"/>
        <dbReference type="ChEBI" id="CHEBI:133382"/>
        <dbReference type="ChEBI" id="CHEBI:133383"/>
        <dbReference type="EC" id="2.3.1.256"/>
    </reaction>
</comment>
<protein>
    <recommendedName>
        <fullName evidence="13">N-terminal methionine N(alpha)-acetyltransferase NatC</fullName>
        <ecNumber evidence="13">2.3.1.256</ecNumber>
    </recommendedName>
    <alternativeName>
        <fullName evidence="14">N-acetyltransferase MAK3 homolog</fullName>
    </alternativeName>
    <alternativeName>
        <fullName evidence="15">NatC catalytic subunit</fullName>
    </alternativeName>
</protein>
<comment type="caution">
    <text evidence="18">The sequence shown here is derived from an EMBL/GenBank/DDBJ whole genome shotgun (WGS) entry which is preliminary data.</text>
</comment>
<dbReference type="AlphaFoldDB" id="A0A7J7JKJ3"/>
<feature type="region of interest" description="Disordered" evidence="16">
    <location>
        <begin position="1"/>
        <end position="25"/>
    </location>
</feature>
<keyword evidence="5" id="KW-0539">Nucleus</keyword>
<dbReference type="PANTHER" id="PTHR45896">
    <property type="entry name" value="N-ALPHA-ACETYLTRANSFERASE 30"/>
    <property type="match status" value="1"/>
</dbReference>
<evidence type="ECO:0000313" key="18">
    <source>
        <dbReference type="EMBL" id="KAF6026104.1"/>
    </source>
</evidence>
<evidence type="ECO:0000256" key="1">
    <source>
        <dbReference type="ARBA" id="ARBA00004123"/>
    </source>
</evidence>
<organism evidence="18 19">
    <name type="scientific">Bugula neritina</name>
    <name type="common">Brown bryozoan</name>
    <name type="synonym">Sertularia neritina</name>
    <dbReference type="NCBI Taxonomy" id="10212"/>
    <lineage>
        <taxon>Eukaryota</taxon>
        <taxon>Metazoa</taxon>
        <taxon>Spiralia</taxon>
        <taxon>Lophotrochozoa</taxon>
        <taxon>Bryozoa</taxon>
        <taxon>Gymnolaemata</taxon>
        <taxon>Cheilostomatida</taxon>
        <taxon>Flustrina</taxon>
        <taxon>Buguloidea</taxon>
        <taxon>Bugulidae</taxon>
        <taxon>Bugula</taxon>
    </lineage>
</organism>
<dbReference type="InterPro" id="IPR044542">
    <property type="entry name" value="NAA30-like"/>
</dbReference>
<dbReference type="Gene3D" id="3.40.630.30">
    <property type="match status" value="1"/>
</dbReference>
<evidence type="ECO:0000256" key="3">
    <source>
        <dbReference type="ARBA" id="ARBA00022490"/>
    </source>
</evidence>
<dbReference type="Pfam" id="PF00583">
    <property type="entry name" value="Acetyltransf_1"/>
    <property type="match status" value="1"/>
</dbReference>
<evidence type="ECO:0000256" key="16">
    <source>
        <dbReference type="SAM" id="MobiDB-lite"/>
    </source>
</evidence>
<dbReference type="GO" id="GO:0005634">
    <property type="term" value="C:nucleus"/>
    <property type="evidence" value="ECO:0007669"/>
    <property type="project" value="UniProtKB-SubCell"/>
</dbReference>
<dbReference type="InterPro" id="IPR016181">
    <property type="entry name" value="Acyl_CoA_acyltransferase"/>
</dbReference>
<evidence type="ECO:0000256" key="4">
    <source>
        <dbReference type="ARBA" id="ARBA00022679"/>
    </source>
</evidence>
<dbReference type="PROSITE" id="PS51186">
    <property type="entry name" value="GNAT"/>
    <property type="match status" value="1"/>
</dbReference>
<gene>
    <name evidence="18" type="ORF">EB796_015589</name>
</gene>
<comment type="catalytic activity">
    <reaction evidence="8">
        <text>N-terminal L-methionyl-L-isoleucyl-[protein] + acetyl-CoA = N-terminal N(alpha)-acetyl-L-methionyl-L-isoleucyl-[protein] + CoA + H(+)</text>
        <dbReference type="Rhea" id="RHEA:50524"/>
        <dbReference type="Rhea" id="RHEA-COMP:12713"/>
        <dbReference type="Rhea" id="RHEA-COMP:12714"/>
        <dbReference type="ChEBI" id="CHEBI:15378"/>
        <dbReference type="ChEBI" id="CHEBI:57287"/>
        <dbReference type="ChEBI" id="CHEBI:57288"/>
        <dbReference type="ChEBI" id="CHEBI:133379"/>
        <dbReference type="ChEBI" id="CHEBI:133380"/>
        <dbReference type="EC" id="2.3.1.256"/>
    </reaction>
</comment>
<evidence type="ECO:0000256" key="9">
    <source>
        <dbReference type="ARBA" id="ARBA00051225"/>
    </source>
</evidence>
<feature type="domain" description="N-acetyltransferase" evidence="17">
    <location>
        <begin position="99"/>
        <end position="248"/>
    </location>
</feature>
<comment type="catalytic activity">
    <reaction evidence="9">
        <text>N-terminal L-methionyl-L-leucyl-[protein] + acetyl-CoA = N-terminal N(alpha)-acetyl-L-methionyl-L-leucyl-[protein] + CoA + H(+)</text>
        <dbReference type="Rhea" id="RHEA:50520"/>
        <dbReference type="Rhea" id="RHEA-COMP:12711"/>
        <dbReference type="Rhea" id="RHEA-COMP:12712"/>
        <dbReference type="ChEBI" id="CHEBI:15378"/>
        <dbReference type="ChEBI" id="CHEBI:57287"/>
        <dbReference type="ChEBI" id="CHEBI:57288"/>
        <dbReference type="ChEBI" id="CHEBI:133377"/>
        <dbReference type="ChEBI" id="CHEBI:133378"/>
        <dbReference type="EC" id="2.3.1.256"/>
    </reaction>
</comment>
<comment type="similarity">
    <text evidence="7">Belongs to the acetyltransferase family. MAK3 subfamily.</text>
</comment>
<evidence type="ECO:0000256" key="5">
    <source>
        <dbReference type="ARBA" id="ARBA00023242"/>
    </source>
</evidence>
<comment type="subcellular location">
    <subcellularLocation>
        <location evidence="2">Cytoplasm</location>
    </subcellularLocation>
    <subcellularLocation>
        <location evidence="1">Nucleus</location>
    </subcellularLocation>
</comment>
<dbReference type="SUPFAM" id="SSF55729">
    <property type="entry name" value="Acyl-CoA N-acyltransferases (Nat)"/>
    <property type="match status" value="1"/>
</dbReference>
<dbReference type="PANTHER" id="PTHR45896:SF1">
    <property type="entry name" value="N-ALPHA-ACETYLTRANSFERASE 30"/>
    <property type="match status" value="1"/>
</dbReference>
<accession>A0A7J7JKJ3</accession>
<feature type="region of interest" description="Disordered" evidence="16">
    <location>
        <begin position="53"/>
        <end position="79"/>
    </location>
</feature>
<dbReference type="Proteomes" id="UP000593567">
    <property type="component" value="Unassembled WGS sequence"/>
</dbReference>
<evidence type="ECO:0000313" key="19">
    <source>
        <dbReference type="Proteomes" id="UP000593567"/>
    </source>
</evidence>
<dbReference type="EMBL" id="VXIV02002349">
    <property type="protein sequence ID" value="KAF6026104.1"/>
    <property type="molecule type" value="Genomic_DNA"/>
</dbReference>
<keyword evidence="6" id="KW-0012">Acyltransferase</keyword>
<evidence type="ECO:0000256" key="2">
    <source>
        <dbReference type="ARBA" id="ARBA00004496"/>
    </source>
</evidence>
<dbReference type="FunFam" id="3.40.630.30:FF:000010">
    <property type="entry name" value="Putative N-alpha-acetyltransferase 30"/>
    <property type="match status" value="1"/>
</dbReference>
<reference evidence="18" key="1">
    <citation type="submission" date="2020-06" db="EMBL/GenBank/DDBJ databases">
        <title>Draft genome of Bugula neritina, a colonial animal packing powerful symbionts and potential medicines.</title>
        <authorList>
            <person name="Rayko M."/>
        </authorList>
    </citation>
    <scope>NUCLEOTIDE SEQUENCE [LARGE SCALE GENOMIC DNA]</scope>
    <source>
        <strain evidence="18">Kwan_BN1</strain>
    </source>
</reference>
<sequence>MLSEPAASPIAKTDQSESTLTPVENGASAVDYQQLVNKLHNITVDDSVDTSFEGDNSLTSAPVTTPPSSPSQNSLVNGSQVTSAEDSKVLLSTDEHGFSYVRYESELQMSDIMTLISKDLSEPYSIYTYRYFIHNWPDLCFLAKDGSVTIGAIVCKLDPHKRTLRKRGYIAMLAIDHSYRRKGIGSKLASLAINAMSGQQADEIVLETEVSNLSALHLYEKLGFVRDKRLYKYYLNGVDAFRLKLWLT</sequence>
<name>A0A7J7JKJ3_BUGNE</name>
<evidence type="ECO:0000256" key="7">
    <source>
        <dbReference type="ARBA" id="ARBA00024025"/>
    </source>
</evidence>
<evidence type="ECO:0000256" key="10">
    <source>
        <dbReference type="ARBA" id="ARBA00052207"/>
    </source>
</evidence>
<dbReference type="EC" id="2.3.1.256" evidence="13"/>
<keyword evidence="3" id="KW-0963">Cytoplasm</keyword>
<evidence type="ECO:0000256" key="12">
    <source>
        <dbReference type="ARBA" id="ARBA00052477"/>
    </source>
</evidence>
<dbReference type="CDD" id="cd04301">
    <property type="entry name" value="NAT_SF"/>
    <property type="match status" value="1"/>
</dbReference>
<evidence type="ECO:0000256" key="6">
    <source>
        <dbReference type="ARBA" id="ARBA00023315"/>
    </source>
</evidence>